<keyword evidence="16" id="KW-1185">Reference proteome</keyword>
<proteinExistence type="inferred from homology"/>
<evidence type="ECO:0000256" key="2">
    <source>
        <dbReference type="ARBA" id="ARBA00004123"/>
    </source>
</evidence>
<evidence type="ECO:0000256" key="7">
    <source>
        <dbReference type="ARBA" id="ARBA00023002"/>
    </source>
</evidence>
<organism evidence="15 16">
    <name type="scientific">Schizopora paradoxa</name>
    <dbReference type="NCBI Taxonomy" id="27342"/>
    <lineage>
        <taxon>Eukaryota</taxon>
        <taxon>Fungi</taxon>
        <taxon>Dikarya</taxon>
        <taxon>Basidiomycota</taxon>
        <taxon>Agaricomycotina</taxon>
        <taxon>Agaricomycetes</taxon>
        <taxon>Hymenochaetales</taxon>
        <taxon>Schizoporaceae</taxon>
        <taxon>Schizopora</taxon>
    </lineage>
</organism>
<dbReference type="GO" id="GO:0009896">
    <property type="term" value="P:positive regulation of catabolic process"/>
    <property type="evidence" value="ECO:0007669"/>
    <property type="project" value="UniProtKB-ARBA"/>
</dbReference>
<gene>
    <name evidence="15" type="ORF">SCHPADRAFT_884391</name>
</gene>
<evidence type="ECO:0000313" key="15">
    <source>
        <dbReference type="EMBL" id="KLO03844.1"/>
    </source>
</evidence>
<keyword evidence="5" id="KW-0847">Vitamin C</keyword>
<dbReference type="InterPro" id="IPR005123">
    <property type="entry name" value="Oxoglu/Fe-dep_dioxygenase_dom"/>
</dbReference>
<protein>
    <recommendedName>
        <fullName evidence="12">uS12 prolyl 3,4-dihydroxylase</fullName>
    </recommendedName>
</protein>
<feature type="region of interest" description="Disordered" evidence="13">
    <location>
        <begin position="1"/>
        <end position="22"/>
    </location>
</feature>
<dbReference type="Gene3D" id="2.60.120.620">
    <property type="entry name" value="q2cbj1_9rhob like domain"/>
    <property type="match status" value="2"/>
</dbReference>
<evidence type="ECO:0000259" key="14">
    <source>
        <dbReference type="PROSITE" id="PS51471"/>
    </source>
</evidence>
<name>A0A0H2QWZ5_9AGAM</name>
<reference evidence="15 16" key="1">
    <citation type="submission" date="2015-04" db="EMBL/GenBank/DDBJ databases">
        <title>Complete genome sequence of Schizopora paradoxa KUC8140, a cosmopolitan wood degrader in East Asia.</title>
        <authorList>
            <consortium name="DOE Joint Genome Institute"/>
            <person name="Min B."/>
            <person name="Park H."/>
            <person name="Jang Y."/>
            <person name="Kim J.-J."/>
            <person name="Kim K.H."/>
            <person name="Pangilinan J."/>
            <person name="Lipzen A."/>
            <person name="Riley R."/>
            <person name="Grigoriev I.V."/>
            <person name="Spatafora J.W."/>
            <person name="Choi I.-G."/>
        </authorList>
    </citation>
    <scope>NUCLEOTIDE SEQUENCE [LARGE SCALE GENOMIC DNA]</scope>
    <source>
        <strain evidence="15 16">KUC8140</strain>
    </source>
</reference>
<comment type="similarity">
    <text evidence="3">Belongs to the TPA1 family.</text>
</comment>
<dbReference type="GO" id="GO:0005506">
    <property type="term" value="F:iron ion binding"/>
    <property type="evidence" value="ECO:0007669"/>
    <property type="project" value="InterPro"/>
</dbReference>
<dbReference type="GO" id="GO:0005634">
    <property type="term" value="C:nucleus"/>
    <property type="evidence" value="ECO:0007669"/>
    <property type="project" value="UniProtKB-SubCell"/>
</dbReference>
<dbReference type="SMART" id="SM00702">
    <property type="entry name" value="P4Hc"/>
    <property type="match status" value="1"/>
</dbReference>
<feature type="domain" description="Fe2OG dioxygenase" evidence="14">
    <location>
        <begin position="142"/>
        <end position="258"/>
    </location>
</feature>
<keyword evidence="7" id="KW-0560">Oxidoreductase</keyword>
<accession>A0A0H2QWZ5</accession>
<dbReference type="InterPro" id="IPR051842">
    <property type="entry name" value="uS12_prolyl_hydroxylase"/>
</dbReference>
<sequence length="395" mass="44729">MVESKSRPLSVDGTDFSSRKRQKTDHIEAHFATGLLEQASVERLHEEYTKSQPYRLVVVEKLFQDDLVEKVKDECIKELSFTEKETDIYKVMQTGDLASLSYLPEEEVSRLQNLLTFRDALYSASFRSFVRKVTGCGPLSGSKQDMSVNSYKKGCHLLNHDDVIGSRRVSYIFYMPLPNSQEWKSEWGGALELYPVKEGRSGINEPECIPSKVIPPSWNQFVFFEVQPGHSFHSVEEVVVDGGDDDRQRLSISGWFHEAQEGEEGYEAEPQTTAKSSLEQLSKATTEFISYPESATIPVPENALDPQHTISLSTYINPIYLDLKTLPQLTARFVDESSLQLHHFLRKPIADRLLEGLKLREKEDGIDGEIRKEGMTSHSAGVDSKGWTLRGPPHK</sequence>
<evidence type="ECO:0000256" key="5">
    <source>
        <dbReference type="ARBA" id="ARBA00022896"/>
    </source>
</evidence>
<dbReference type="STRING" id="27342.A0A0H2QWZ5"/>
<evidence type="ECO:0000256" key="8">
    <source>
        <dbReference type="ARBA" id="ARBA00023004"/>
    </source>
</evidence>
<evidence type="ECO:0000313" key="16">
    <source>
        <dbReference type="Proteomes" id="UP000053477"/>
    </source>
</evidence>
<keyword evidence="4" id="KW-0479">Metal-binding</keyword>
<dbReference type="FunCoup" id="A0A0H2QWZ5">
    <property type="interactions" value="371"/>
</dbReference>
<evidence type="ECO:0000256" key="11">
    <source>
        <dbReference type="ARBA" id="ARBA00051966"/>
    </source>
</evidence>
<dbReference type="PANTHER" id="PTHR12117">
    <property type="entry name" value="HISTONE ACETYLTRANSFERASE COMPLEX"/>
    <property type="match status" value="1"/>
</dbReference>
<dbReference type="GO" id="GO:0005737">
    <property type="term" value="C:cytoplasm"/>
    <property type="evidence" value="ECO:0007669"/>
    <property type="project" value="TreeGrafter"/>
</dbReference>
<evidence type="ECO:0000256" key="12">
    <source>
        <dbReference type="ARBA" id="ARBA00081607"/>
    </source>
</evidence>
<evidence type="ECO:0000256" key="10">
    <source>
        <dbReference type="ARBA" id="ARBA00047444"/>
    </source>
</evidence>
<dbReference type="PROSITE" id="PS51471">
    <property type="entry name" value="FE2OG_OXY"/>
    <property type="match status" value="1"/>
</dbReference>
<evidence type="ECO:0000256" key="13">
    <source>
        <dbReference type="SAM" id="MobiDB-lite"/>
    </source>
</evidence>
<dbReference type="PANTHER" id="PTHR12117:SF0">
    <property type="entry name" value="PROLYL 3-HYDROXYLASE OGFOD1"/>
    <property type="match status" value="1"/>
</dbReference>
<evidence type="ECO:0000256" key="4">
    <source>
        <dbReference type="ARBA" id="ARBA00022723"/>
    </source>
</evidence>
<dbReference type="FunFam" id="2.60.120.620:FF:000014">
    <property type="entry name" value="Prolyl 3,4-dihydroxylase TPA1"/>
    <property type="match status" value="1"/>
</dbReference>
<feature type="non-terminal residue" evidence="15">
    <location>
        <position position="395"/>
    </location>
</feature>
<evidence type="ECO:0000256" key="3">
    <source>
        <dbReference type="ARBA" id="ARBA00007443"/>
    </source>
</evidence>
<dbReference type="GO" id="GO:0010604">
    <property type="term" value="P:positive regulation of macromolecule metabolic process"/>
    <property type="evidence" value="ECO:0007669"/>
    <property type="project" value="UniProtKB-ARBA"/>
</dbReference>
<comment type="catalytic activity">
    <reaction evidence="10">
        <text>[ribosomal protein uS12]-L-proline + 2-oxoglutarate + O2 = [ribosomal protein uS12]-(3S)-3-hydroxy-L-proline + succinate + CO2</text>
        <dbReference type="Rhea" id="RHEA:54156"/>
        <dbReference type="Rhea" id="RHEA-COMP:13816"/>
        <dbReference type="Rhea" id="RHEA-COMP:13818"/>
        <dbReference type="ChEBI" id="CHEBI:15379"/>
        <dbReference type="ChEBI" id="CHEBI:16526"/>
        <dbReference type="ChEBI" id="CHEBI:16810"/>
        <dbReference type="ChEBI" id="CHEBI:30031"/>
        <dbReference type="ChEBI" id="CHEBI:50342"/>
        <dbReference type="ChEBI" id="CHEBI:85428"/>
    </reaction>
</comment>
<dbReference type="InParanoid" id="A0A0H2QWZ5"/>
<feature type="region of interest" description="Disordered" evidence="13">
    <location>
        <begin position="368"/>
        <end position="395"/>
    </location>
</feature>
<dbReference type="OrthoDB" id="430522at2759"/>
<comment type="subcellular location">
    <subcellularLocation>
        <location evidence="2">Nucleus</location>
    </subcellularLocation>
</comment>
<keyword evidence="9" id="KW-0539">Nucleus</keyword>
<evidence type="ECO:0000256" key="6">
    <source>
        <dbReference type="ARBA" id="ARBA00022964"/>
    </source>
</evidence>
<keyword evidence="6" id="KW-0223">Dioxygenase</keyword>
<evidence type="ECO:0000256" key="1">
    <source>
        <dbReference type="ARBA" id="ARBA00001961"/>
    </source>
</evidence>
<dbReference type="GO" id="GO:0031418">
    <property type="term" value="F:L-ascorbic acid binding"/>
    <property type="evidence" value="ECO:0007669"/>
    <property type="project" value="UniProtKB-KW"/>
</dbReference>
<dbReference type="GO" id="GO:0031543">
    <property type="term" value="F:peptidyl-proline dioxygenase activity"/>
    <property type="evidence" value="ECO:0007669"/>
    <property type="project" value="UniProtKB-ARBA"/>
</dbReference>
<dbReference type="InterPro" id="IPR006620">
    <property type="entry name" value="Pro_4_hyd_alph"/>
</dbReference>
<comment type="catalytic activity">
    <reaction evidence="11">
        <text>[ribosomal protein uS12]-(3S)-3-hydroxy-L-proline + 2-oxoglutarate + O2 = [ribosomal protein uS12]-(3S)-3,4-dihydroxy-L-proline + succinate + CO2</text>
        <dbReference type="Rhea" id="RHEA:54160"/>
        <dbReference type="Rhea" id="RHEA-COMP:13817"/>
        <dbReference type="Rhea" id="RHEA-COMP:13818"/>
        <dbReference type="ChEBI" id="CHEBI:15379"/>
        <dbReference type="ChEBI" id="CHEBI:16526"/>
        <dbReference type="ChEBI" id="CHEBI:16810"/>
        <dbReference type="ChEBI" id="CHEBI:30031"/>
        <dbReference type="ChEBI" id="CHEBI:85428"/>
        <dbReference type="ChEBI" id="CHEBI:138052"/>
    </reaction>
</comment>
<dbReference type="Pfam" id="PF13661">
    <property type="entry name" value="2OG-FeII_Oxy_4"/>
    <property type="match status" value="1"/>
</dbReference>
<dbReference type="GO" id="GO:0006449">
    <property type="term" value="P:regulation of translational termination"/>
    <property type="evidence" value="ECO:0007669"/>
    <property type="project" value="TreeGrafter"/>
</dbReference>
<dbReference type="Proteomes" id="UP000053477">
    <property type="component" value="Unassembled WGS sequence"/>
</dbReference>
<dbReference type="Pfam" id="PF10637">
    <property type="entry name" value="Ofd1_CTDD"/>
    <property type="match status" value="1"/>
</dbReference>
<comment type="cofactor">
    <cofactor evidence="1">
        <name>L-ascorbate</name>
        <dbReference type="ChEBI" id="CHEBI:38290"/>
    </cofactor>
</comment>
<dbReference type="InterPro" id="IPR039558">
    <property type="entry name" value="TPA1/OFD1_N"/>
</dbReference>
<dbReference type="InterPro" id="IPR019601">
    <property type="entry name" value="Oxoglutarate/Fe-dep_Oase_C"/>
</dbReference>
<keyword evidence="8" id="KW-0408">Iron</keyword>
<evidence type="ECO:0000256" key="9">
    <source>
        <dbReference type="ARBA" id="ARBA00023242"/>
    </source>
</evidence>
<dbReference type="EMBL" id="KQ086961">
    <property type="protein sequence ID" value="KLO03844.1"/>
    <property type="molecule type" value="Genomic_DNA"/>
</dbReference>
<dbReference type="AlphaFoldDB" id="A0A0H2QWZ5"/>